<feature type="region of interest" description="Disordered" evidence="1">
    <location>
        <begin position="36"/>
        <end position="81"/>
    </location>
</feature>
<feature type="chain" id="PRO_5004824286" description="RxLR effector protein" evidence="2">
    <location>
        <begin position="30"/>
        <end position="922"/>
    </location>
</feature>
<evidence type="ECO:0000256" key="2">
    <source>
        <dbReference type="SAM" id="SignalP"/>
    </source>
</evidence>
<feature type="signal peptide" evidence="2">
    <location>
        <begin position="1"/>
        <end position="29"/>
    </location>
</feature>
<evidence type="ECO:0000313" key="3">
    <source>
        <dbReference type="EMBL" id="ETN19124.1"/>
    </source>
</evidence>
<proteinExistence type="predicted"/>
<reference evidence="4" key="1">
    <citation type="submission" date="2011-12" db="EMBL/GenBank/DDBJ databases">
        <authorList>
            <consortium name="The Broad Institute Genome Sequencing Platform"/>
            <person name="Russ C."/>
            <person name="Tyler B."/>
            <person name="Panabieres F."/>
            <person name="Shan W."/>
            <person name="Tripathy S."/>
            <person name="Grunwald N."/>
            <person name="Machado M."/>
            <person name="Young S.K."/>
            <person name="Zeng Q."/>
            <person name="Gargeya S."/>
            <person name="Fitzgerald M."/>
            <person name="Haas B."/>
            <person name="Abouelleil A."/>
            <person name="Alvarado L."/>
            <person name="Arachchi H.M."/>
            <person name="Berlin A."/>
            <person name="Chapman S.B."/>
            <person name="Gearin G."/>
            <person name="Goldberg J."/>
            <person name="Griggs A."/>
            <person name="Gujja S."/>
            <person name="Hansen M."/>
            <person name="Heiman D."/>
            <person name="Howarth C."/>
            <person name="Larimer J."/>
            <person name="Lui A."/>
            <person name="MacDonald P.J.P."/>
            <person name="McCowen C."/>
            <person name="Montmayeur A."/>
            <person name="Murphy C."/>
            <person name="Neiman D."/>
            <person name="Pearson M."/>
            <person name="Priest M."/>
            <person name="Roberts A."/>
            <person name="Saif S."/>
            <person name="Shea T."/>
            <person name="Sisk P."/>
            <person name="Stolte C."/>
            <person name="Sykes S."/>
            <person name="Wortman J."/>
            <person name="Nusbaum C."/>
            <person name="Birren B."/>
        </authorList>
    </citation>
    <scope>NUCLEOTIDE SEQUENCE [LARGE SCALE GENOMIC DNA]</scope>
    <source>
        <strain evidence="4">INRA-310</strain>
    </source>
</reference>
<dbReference type="GeneID" id="20174615"/>
<dbReference type="Proteomes" id="UP000018817">
    <property type="component" value="Unassembled WGS sequence"/>
</dbReference>
<reference evidence="3 4" key="2">
    <citation type="submission" date="2013-11" db="EMBL/GenBank/DDBJ databases">
        <title>The Genome Sequence of Phytophthora parasitica INRA-310.</title>
        <authorList>
            <consortium name="The Broad Institute Genomics Platform"/>
            <person name="Russ C."/>
            <person name="Tyler B."/>
            <person name="Panabieres F."/>
            <person name="Shan W."/>
            <person name="Tripathy S."/>
            <person name="Grunwald N."/>
            <person name="Machado M."/>
            <person name="Johnson C.S."/>
            <person name="Arredondo F."/>
            <person name="Hong C."/>
            <person name="Coffey M."/>
            <person name="Young S.K."/>
            <person name="Zeng Q."/>
            <person name="Gargeya S."/>
            <person name="Fitzgerald M."/>
            <person name="Abouelleil A."/>
            <person name="Alvarado L."/>
            <person name="Chapman S.B."/>
            <person name="Gainer-Dewar J."/>
            <person name="Goldberg J."/>
            <person name="Griggs A."/>
            <person name="Gujja S."/>
            <person name="Hansen M."/>
            <person name="Howarth C."/>
            <person name="Imamovic A."/>
            <person name="Ireland A."/>
            <person name="Larimer J."/>
            <person name="McCowan C."/>
            <person name="Murphy C."/>
            <person name="Pearson M."/>
            <person name="Poon T.W."/>
            <person name="Priest M."/>
            <person name="Roberts A."/>
            <person name="Saif S."/>
            <person name="Shea T."/>
            <person name="Sykes S."/>
            <person name="Wortman J."/>
            <person name="Nusbaum C."/>
            <person name="Birren B."/>
        </authorList>
    </citation>
    <scope>NUCLEOTIDE SEQUENCE [LARGE SCALE GENOMIC DNA]</scope>
    <source>
        <strain evidence="3 4">INRA-310</strain>
    </source>
</reference>
<evidence type="ECO:0008006" key="5">
    <source>
        <dbReference type="Google" id="ProtNLM"/>
    </source>
</evidence>
<evidence type="ECO:0000256" key="1">
    <source>
        <dbReference type="SAM" id="MobiDB-lite"/>
    </source>
</evidence>
<keyword evidence="2" id="KW-0732">Signal</keyword>
<dbReference type="EMBL" id="KI669565">
    <property type="protein sequence ID" value="ETN19124.1"/>
    <property type="molecule type" value="Genomic_DNA"/>
</dbReference>
<sequence length="922" mass="105626">MPIPSKCMRKVHPGILLATVALLMSIGLALETSNPKTSISTTRLETSGEESNRNQYNRRLRTTTADDDYDSEDRGAPGSAKVEELVKKSNLQKLGESIKSGFKPDKQEKVTKHFKTLKVDQPEKSKMFSSRLFHEWIRYARKKYKNDWLEADAAMFKSMAEYYGDDVLARILADAKHSSGSWIVTRLEKIQLSKWKDIGKDADEVYKILQLDAEGEKLLQSPALGTWVSYVSKLGKNPIDELQVKLSAQKYDDAVVAKMIALSRYDVNSDFAADLGRSLQKKWKDSDNTESGVFHLLKLDDEKTGLLTNPVLEFWMRYVDSLGKDPYKLLLLAINRKGINDAGLARMVGLAQKDRNNYWIGTNFESRVLDKWKQDGKSGNKLFTMLELDKEGDKVFDSPVWKIWTSYLNKNEQEPNKIIYSVEELVKKSNLQKLGESIKSGFKPDKQEKVTKHFKTLKVDQPEKSKMFSSRLFHEWIRYARKKYKNDWLEADAAMFKSMAEYYGDDVLARILADAKHSSGSWIVTRLEKIQLSKWKDIGKDADEVYKILQLDAEGEKLLQSPALGTWVSYVSKLGKNPIDELQVKLSAQKYDDAVVAKMIALSRYDVNSDFAADLGRSLQKKWKDSDNTESGVFHLLKLDDEKTGLLTNPVLEFWMRYVDSLGKDPYKLLLLAINRKGINDAGLARMVGLAQKDRNNYWIGTNFESRVLDKWKQDGKSGNKLFTMLELDKEGDKVFDSPVWKIWTSYLNKNEQEPNKIIYSVLRDRFDDSKLATLVSSSKEAENTVLNLWKTDGKTINQVFNLLKLDKTGDEIFERSAFSIWMAYVHKLNPDGLDAFTLLEKRYGSKKLAAMLSRSLRGKHSADTKQLFSKLQELQFKKWMGENNNNPTAVHSKAESIGIAVAIDFQSYRIRPHHPYYMDVF</sequence>
<protein>
    <recommendedName>
        <fullName evidence="5">RxLR effector protein</fullName>
    </recommendedName>
</protein>
<dbReference type="RefSeq" id="XP_008895018.1">
    <property type="nucleotide sequence ID" value="XM_008896770.1"/>
</dbReference>
<dbReference type="VEuPathDB" id="FungiDB:PPTG_04525"/>
<dbReference type="OMA" id="HEWIRYA"/>
<feature type="compositionally biased region" description="Polar residues" evidence="1">
    <location>
        <begin position="36"/>
        <end position="45"/>
    </location>
</feature>
<accession>W2R324</accession>
<dbReference type="AlphaFoldDB" id="W2R324"/>
<organism evidence="3 4">
    <name type="scientific">Phytophthora nicotianae (strain INRA-310)</name>
    <name type="common">Phytophthora parasitica</name>
    <dbReference type="NCBI Taxonomy" id="761204"/>
    <lineage>
        <taxon>Eukaryota</taxon>
        <taxon>Sar</taxon>
        <taxon>Stramenopiles</taxon>
        <taxon>Oomycota</taxon>
        <taxon>Peronosporomycetes</taxon>
        <taxon>Peronosporales</taxon>
        <taxon>Peronosporaceae</taxon>
        <taxon>Phytophthora</taxon>
    </lineage>
</organism>
<evidence type="ECO:0000313" key="4">
    <source>
        <dbReference type="Proteomes" id="UP000018817"/>
    </source>
</evidence>
<name>W2R324_PHYN3</name>
<dbReference type="OrthoDB" id="110891at2759"/>
<gene>
    <name evidence="3" type="ORF">PPTG_04525</name>
</gene>